<dbReference type="EMBL" id="JBHSQJ010000017">
    <property type="protein sequence ID" value="MFC5906708.1"/>
    <property type="molecule type" value="Genomic_DNA"/>
</dbReference>
<feature type="region of interest" description="Disordered" evidence="1">
    <location>
        <begin position="1"/>
        <end position="32"/>
    </location>
</feature>
<comment type="caution">
    <text evidence="2">The sequence shown here is derived from an EMBL/GenBank/DDBJ whole genome shotgun (WGS) entry which is preliminary data.</text>
</comment>
<evidence type="ECO:0000313" key="2">
    <source>
        <dbReference type="EMBL" id="MFC5906708.1"/>
    </source>
</evidence>
<proteinExistence type="predicted"/>
<dbReference type="Proteomes" id="UP001596174">
    <property type="component" value="Unassembled WGS sequence"/>
</dbReference>
<accession>A0ABW1FXF1</accession>
<dbReference type="GO" id="GO:0016491">
    <property type="term" value="F:oxidoreductase activity"/>
    <property type="evidence" value="ECO:0007669"/>
    <property type="project" value="UniProtKB-KW"/>
</dbReference>
<reference evidence="3" key="1">
    <citation type="journal article" date="2019" name="Int. J. Syst. Evol. Microbiol.">
        <title>The Global Catalogue of Microorganisms (GCM) 10K type strain sequencing project: providing services to taxonomists for standard genome sequencing and annotation.</title>
        <authorList>
            <consortium name="The Broad Institute Genomics Platform"/>
            <consortium name="The Broad Institute Genome Sequencing Center for Infectious Disease"/>
            <person name="Wu L."/>
            <person name="Ma J."/>
        </authorList>
    </citation>
    <scope>NUCLEOTIDE SEQUENCE [LARGE SCALE GENOMIC DNA]</scope>
    <source>
        <strain evidence="3">JCM 4816</strain>
    </source>
</reference>
<organism evidence="2 3">
    <name type="scientific">Streptacidiphilus monticola</name>
    <dbReference type="NCBI Taxonomy" id="2161674"/>
    <lineage>
        <taxon>Bacteria</taxon>
        <taxon>Bacillati</taxon>
        <taxon>Actinomycetota</taxon>
        <taxon>Actinomycetes</taxon>
        <taxon>Kitasatosporales</taxon>
        <taxon>Streptomycetaceae</taxon>
        <taxon>Streptacidiphilus</taxon>
    </lineage>
</organism>
<dbReference type="EC" id="1.-.-.-" evidence="2"/>
<evidence type="ECO:0000256" key="1">
    <source>
        <dbReference type="SAM" id="MobiDB-lite"/>
    </source>
</evidence>
<dbReference type="Gene3D" id="1.20.910.10">
    <property type="entry name" value="Heme oxygenase-like"/>
    <property type="match status" value="1"/>
</dbReference>
<dbReference type="SUPFAM" id="SSF48613">
    <property type="entry name" value="Heme oxygenase-like"/>
    <property type="match status" value="1"/>
</dbReference>
<gene>
    <name evidence="2" type="ORF">ACFP3V_05685</name>
</gene>
<dbReference type="RefSeq" id="WP_380580392.1">
    <property type="nucleotide sequence ID" value="NZ_JBHSQJ010000017.1"/>
</dbReference>
<keyword evidence="3" id="KW-1185">Reference proteome</keyword>
<protein>
    <submittedName>
        <fullName evidence="2">Iron-containing redox enzyme family protein</fullName>
        <ecNumber evidence="2">1.-.-.-</ecNumber>
    </submittedName>
</protein>
<dbReference type="InterPro" id="IPR016084">
    <property type="entry name" value="Haem_Oase-like_multi-hlx"/>
</dbReference>
<keyword evidence="2" id="KW-0560">Oxidoreductase</keyword>
<feature type="compositionally biased region" description="Basic and acidic residues" evidence="1">
    <location>
        <begin position="16"/>
        <end position="32"/>
    </location>
</feature>
<name>A0ABW1FXF1_9ACTN</name>
<evidence type="ECO:0000313" key="3">
    <source>
        <dbReference type="Proteomes" id="UP001596174"/>
    </source>
</evidence>
<dbReference type="Pfam" id="PF14518">
    <property type="entry name" value="Haem_oxygenas_2"/>
    <property type="match status" value="1"/>
</dbReference>
<dbReference type="SMART" id="SM01236">
    <property type="entry name" value="Haem_oxygenase_2"/>
    <property type="match status" value="1"/>
</dbReference>
<sequence>MTGRTEPPEPGALWADAEREPEPGHGPAEHGLDDDVQLALYVCYELHYRGFQGVDPRWEWTPVLLALRAGLERDFLARVRSLLGQVPPLERQLDELLTEPDQGSGPSWFLRERGERWQVREYLAQRSLYHLKEADPQAWAIPRLHGAAQAAFVAVEFDEYGGGHPGRVHARLYADMMADFGLEAGYGRHLDAAPAEALAVVNLMSLFGLHRSLRGALVGQFAGVEITSSPASARLAEALAACGAGEAGVRFYREHIEADAVHEQLVRRGVIDELLRDEPELEQDVAFGLAASMLLEDRMGERMVNCWSAGRSSLRIPLADAPVPAAVPVA</sequence>